<reference evidence="1 2" key="1">
    <citation type="submission" date="2020-08" db="EMBL/GenBank/DDBJ databases">
        <title>Genomic Encyclopedia of Type Strains, Phase III (KMG-III): the genomes of soil and plant-associated and newly described type strains.</title>
        <authorList>
            <person name="Whitman W."/>
        </authorList>
    </citation>
    <scope>NUCLEOTIDE SEQUENCE [LARGE SCALE GENOMIC DNA]</scope>
    <source>
        <strain evidence="1 2">CECT 8960</strain>
    </source>
</reference>
<gene>
    <name evidence="1" type="ORF">FHR82_002008</name>
</gene>
<proteinExistence type="predicted"/>
<name>A0A7W7VD48_9PSEU</name>
<dbReference type="InterPro" id="IPR036689">
    <property type="entry name" value="ESAT-6-like_sf"/>
</dbReference>
<evidence type="ECO:0000313" key="1">
    <source>
        <dbReference type="EMBL" id="MBB4905791.1"/>
    </source>
</evidence>
<keyword evidence="2" id="KW-1185">Reference proteome</keyword>
<sequence>MTAFDVNHNGYLEINEQLYKAVGNLGVIIEDLNSALRNIPAAAWGGAQPIWLEYQTKWNAAYQEMVQQINATTVSSINVHEIFKQGDNRGAQIFIQ</sequence>
<accession>A0A7W7VD48</accession>
<dbReference type="Gene3D" id="1.10.287.1060">
    <property type="entry name" value="ESAT-6-like"/>
    <property type="match status" value="1"/>
</dbReference>
<comment type="caution">
    <text evidence="1">The sequence shown here is derived from an EMBL/GenBank/DDBJ whole genome shotgun (WGS) entry which is preliminary data.</text>
</comment>
<evidence type="ECO:0000313" key="2">
    <source>
        <dbReference type="Proteomes" id="UP000520767"/>
    </source>
</evidence>
<dbReference type="RefSeq" id="WP_184809971.1">
    <property type="nucleotide sequence ID" value="NZ_JACHJQ010000002.1"/>
</dbReference>
<dbReference type="EMBL" id="JACHJQ010000002">
    <property type="protein sequence ID" value="MBB4905791.1"/>
    <property type="molecule type" value="Genomic_DNA"/>
</dbReference>
<protein>
    <submittedName>
        <fullName evidence="1">Uncharacterized protein</fullName>
    </submittedName>
</protein>
<dbReference type="SUPFAM" id="SSF140453">
    <property type="entry name" value="EsxAB dimer-like"/>
    <property type="match status" value="1"/>
</dbReference>
<organism evidence="1 2">
    <name type="scientific">Actinophytocola algeriensis</name>
    <dbReference type="NCBI Taxonomy" id="1768010"/>
    <lineage>
        <taxon>Bacteria</taxon>
        <taxon>Bacillati</taxon>
        <taxon>Actinomycetota</taxon>
        <taxon>Actinomycetes</taxon>
        <taxon>Pseudonocardiales</taxon>
        <taxon>Pseudonocardiaceae</taxon>
    </lineage>
</organism>
<dbReference type="AlphaFoldDB" id="A0A7W7VD48"/>
<dbReference type="Proteomes" id="UP000520767">
    <property type="component" value="Unassembled WGS sequence"/>
</dbReference>